<name>A0ABR0WRK4_REHGL</name>
<dbReference type="EMBL" id="JABTTQ020000009">
    <property type="protein sequence ID" value="KAK6150082.1"/>
    <property type="molecule type" value="Genomic_DNA"/>
</dbReference>
<evidence type="ECO:0000313" key="1">
    <source>
        <dbReference type="EMBL" id="KAK6150082.1"/>
    </source>
</evidence>
<reference evidence="1 2" key="1">
    <citation type="journal article" date="2021" name="Comput. Struct. Biotechnol. J.">
        <title>De novo genome assembly of the potent medicinal plant Rehmannia glutinosa using nanopore technology.</title>
        <authorList>
            <person name="Ma L."/>
            <person name="Dong C."/>
            <person name="Song C."/>
            <person name="Wang X."/>
            <person name="Zheng X."/>
            <person name="Niu Y."/>
            <person name="Chen S."/>
            <person name="Feng W."/>
        </authorList>
    </citation>
    <scope>NUCLEOTIDE SEQUENCE [LARGE SCALE GENOMIC DNA]</scope>
    <source>
        <strain evidence="1">DH-2019</strain>
    </source>
</reference>
<proteinExistence type="predicted"/>
<gene>
    <name evidence="1" type="ORF">DH2020_017607</name>
</gene>
<protein>
    <submittedName>
        <fullName evidence="1">Uncharacterized protein</fullName>
    </submittedName>
</protein>
<keyword evidence="2" id="KW-1185">Reference proteome</keyword>
<dbReference type="PANTHER" id="PTHR33116">
    <property type="entry name" value="REVERSE TRANSCRIPTASE ZINC-BINDING DOMAIN-CONTAINING PROTEIN-RELATED-RELATED"/>
    <property type="match status" value="1"/>
</dbReference>
<organism evidence="1 2">
    <name type="scientific">Rehmannia glutinosa</name>
    <name type="common">Chinese foxglove</name>
    <dbReference type="NCBI Taxonomy" id="99300"/>
    <lineage>
        <taxon>Eukaryota</taxon>
        <taxon>Viridiplantae</taxon>
        <taxon>Streptophyta</taxon>
        <taxon>Embryophyta</taxon>
        <taxon>Tracheophyta</taxon>
        <taxon>Spermatophyta</taxon>
        <taxon>Magnoliopsida</taxon>
        <taxon>eudicotyledons</taxon>
        <taxon>Gunneridae</taxon>
        <taxon>Pentapetalae</taxon>
        <taxon>asterids</taxon>
        <taxon>lamiids</taxon>
        <taxon>Lamiales</taxon>
        <taxon>Orobanchaceae</taxon>
        <taxon>Rehmannieae</taxon>
        <taxon>Rehmannia</taxon>
    </lineage>
</organism>
<dbReference type="Proteomes" id="UP001318860">
    <property type="component" value="Unassembled WGS sequence"/>
</dbReference>
<comment type="caution">
    <text evidence="1">The sequence shown here is derived from an EMBL/GenBank/DDBJ whole genome shotgun (WGS) entry which is preliminary data.</text>
</comment>
<accession>A0ABR0WRK4</accession>
<evidence type="ECO:0000313" key="2">
    <source>
        <dbReference type="Proteomes" id="UP001318860"/>
    </source>
</evidence>
<sequence>MSCFMLPVGVRSSIVQKTASFWWGTKENGSKNIHWKAWKNLVGPKEEGGLGFHDLCSFNKALIAKQLWRIISQPNLLMSKLLKAKYFPKCSLFDANVCSTASWLWRSWLKVRTVLTLGMRFSIGDGKAVKIWESPWIPDSVSFKPNPSFSSQLDLKWVSDLICDDGKSWNNQLIKTNFSNEDLENILKIPLKNPGRKDFLVWHLNPKGNFTVGSSYKAIL</sequence>
<dbReference type="PANTHER" id="PTHR33116:SF86">
    <property type="entry name" value="REVERSE TRANSCRIPTASE DOMAIN-CONTAINING PROTEIN"/>
    <property type="match status" value="1"/>
</dbReference>